<organism evidence="2 3">
    <name type="scientific">Camelus dromedarius</name>
    <name type="common">Dromedary</name>
    <name type="synonym">Arabian camel</name>
    <dbReference type="NCBI Taxonomy" id="9838"/>
    <lineage>
        <taxon>Eukaryota</taxon>
        <taxon>Metazoa</taxon>
        <taxon>Chordata</taxon>
        <taxon>Craniata</taxon>
        <taxon>Vertebrata</taxon>
        <taxon>Euteleostomi</taxon>
        <taxon>Mammalia</taxon>
        <taxon>Eutheria</taxon>
        <taxon>Laurasiatheria</taxon>
        <taxon>Artiodactyla</taxon>
        <taxon>Tylopoda</taxon>
        <taxon>Camelidae</taxon>
        <taxon>Camelus</taxon>
    </lineage>
</organism>
<dbReference type="Proteomes" id="UP000299084">
    <property type="component" value="Unassembled WGS sequence"/>
</dbReference>
<name>A0A5N4EAC9_CAMDR</name>
<protein>
    <submittedName>
        <fullName evidence="2">Uncharacterized protein</fullName>
    </submittedName>
</protein>
<reference evidence="2 3" key="1">
    <citation type="journal article" date="2019" name="Mol. Ecol. Resour.">
        <title>Improving Illumina assemblies with Hi-C and long reads: an example with the North African dromedary.</title>
        <authorList>
            <person name="Elbers J.P."/>
            <person name="Rogers M.F."/>
            <person name="Perelman P.L."/>
            <person name="Proskuryakova A.A."/>
            <person name="Serdyukova N.A."/>
            <person name="Johnson W.E."/>
            <person name="Horin P."/>
            <person name="Corander J."/>
            <person name="Murphy D."/>
            <person name="Burger P.A."/>
        </authorList>
    </citation>
    <scope>NUCLEOTIDE SEQUENCE [LARGE SCALE GENOMIC DNA]</scope>
    <source>
        <strain evidence="2">Drom800</strain>
        <tissue evidence="2">Blood</tissue>
    </source>
</reference>
<evidence type="ECO:0000313" key="2">
    <source>
        <dbReference type="EMBL" id="KAB1280441.1"/>
    </source>
</evidence>
<keyword evidence="3" id="KW-1185">Reference proteome</keyword>
<gene>
    <name evidence="2" type="ORF">Cadr_000016337</name>
</gene>
<accession>A0A5N4EAC9</accession>
<evidence type="ECO:0000313" key="3">
    <source>
        <dbReference type="Proteomes" id="UP000299084"/>
    </source>
</evidence>
<dbReference type="AlphaFoldDB" id="A0A5N4EAC9"/>
<comment type="caution">
    <text evidence="2">The sequence shown here is derived from an EMBL/GenBank/DDBJ whole genome shotgun (WGS) entry which is preliminary data.</text>
</comment>
<dbReference type="EMBL" id="JWIN03000004">
    <property type="protein sequence ID" value="KAB1280441.1"/>
    <property type="molecule type" value="Genomic_DNA"/>
</dbReference>
<proteinExistence type="predicted"/>
<feature type="region of interest" description="Disordered" evidence="1">
    <location>
        <begin position="1"/>
        <end position="37"/>
    </location>
</feature>
<sequence>MSRSAQYRIRARPLSRATHRKRTTVITGPSPPSEAPQWPSLLHHLRGLGKGQRICISNQLPGDGKAHVEEGLGTDAPLTVLVVEG</sequence>
<feature type="compositionally biased region" description="Basic residues" evidence="1">
    <location>
        <begin position="9"/>
        <end position="23"/>
    </location>
</feature>
<evidence type="ECO:0000256" key="1">
    <source>
        <dbReference type="SAM" id="MobiDB-lite"/>
    </source>
</evidence>